<dbReference type="Proteomes" id="UP000577697">
    <property type="component" value="Unassembled WGS sequence"/>
</dbReference>
<evidence type="ECO:0000313" key="2">
    <source>
        <dbReference type="EMBL" id="MBB3707779.1"/>
    </source>
</evidence>
<evidence type="ECO:0000313" key="1">
    <source>
        <dbReference type="EMBL" id="AMS42497.1"/>
    </source>
</evidence>
<gene>
    <name evidence="1" type="ORF">AA2016_3575</name>
    <name evidence="2" type="ORF">FHS67_004112</name>
</gene>
<name>A0AAC9AS24_AMIAI</name>
<protein>
    <recommendedName>
        <fullName evidence="5">Helicase C-terminal domain-containing protein</fullName>
    </recommendedName>
</protein>
<dbReference type="InterPro" id="IPR027417">
    <property type="entry name" value="P-loop_NTPase"/>
</dbReference>
<accession>A0AAC9AS24</accession>
<reference evidence="2 4" key="2">
    <citation type="submission" date="2020-08" db="EMBL/GenBank/DDBJ databases">
        <title>Genomic Encyclopedia of Type Strains, Phase IV (KMG-IV): sequencing the most valuable type-strain genomes for metagenomic binning, comparative biology and taxonomic classification.</title>
        <authorList>
            <person name="Goeker M."/>
        </authorList>
    </citation>
    <scope>NUCLEOTIDE SEQUENCE [LARGE SCALE GENOMIC DNA]</scope>
    <source>
        <strain evidence="2 4">DSM 10368</strain>
    </source>
</reference>
<keyword evidence="4" id="KW-1185">Reference proteome</keyword>
<dbReference type="SUPFAM" id="SSF52540">
    <property type="entry name" value="P-loop containing nucleoside triphosphate hydrolases"/>
    <property type="match status" value="1"/>
</dbReference>
<dbReference type="KEGG" id="aak:AA2016_3575"/>
<organism evidence="1 3">
    <name type="scientific">Aminobacter aminovorans</name>
    <name type="common">Chelatobacter heintzii</name>
    <dbReference type="NCBI Taxonomy" id="83263"/>
    <lineage>
        <taxon>Bacteria</taxon>
        <taxon>Pseudomonadati</taxon>
        <taxon>Pseudomonadota</taxon>
        <taxon>Alphaproteobacteria</taxon>
        <taxon>Hyphomicrobiales</taxon>
        <taxon>Phyllobacteriaceae</taxon>
        <taxon>Aminobacter</taxon>
    </lineage>
</organism>
<evidence type="ECO:0000313" key="3">
    <source>
        <dbReference type="Proteomes" id="UP000075755"/>
    </source>
</evidence>
<evidence type="ECO:0000313" key="4">
    <source>
        <dbReference type="Proteomes" id="UP000577697"/>
    </source>
</evidence>
<dbReference type="EMBL" id="CP015005">
    <property type="protein sequence ID" value="AMS42497.1"/>
    <property type="molecule type" value="Genomic_DNA"/>
</dbReference>
<dbReference type="AlphaFoldDB" id="A0AAC9AS24"/>
<evidence type="ECO:0008006" key="5">
    <source>
        <dbReference type="Google" id="ProtNLM"/>
    </source>
</evidence>
<dbReference type="Proteomes" id="UP000075755">
    <property type="component" value="Chromosome"/>
</dbReference>
<proteinExistence type="predicted"/>
<sequence length="165" mass="18532">MVLVAQSTVGREGLNLHEECRTVVLLHAEWNPGVVEQQIGRVDRKNSRFLKDYRAGIWRNNEATPPRIEIHCIQMEGGYDSLHWAVLKERWAALRAQLHGDVVAIQDRGHARSDPALAGLIKRLDLAAPDFHPKPTMTAQPSRRAERLLASTAKAAYPKTMKSIT</sequence>
<dbReference type="EMBL" id="JACICB010000015">
    <property type="protein sequence ID" value="MBB3707779.1"/>
    <property type="molecule type" value="Genomic_DNA"/>
</dbReference>
<reference evidence="1 3" key="1">
    <citation type="submission" date="2016-03" db="EMBL/GenBank/DDBJ databases">
        <title>Complete genome of Aminobacter aminovorans KCTC 2477.</title>
        <authorList>
            <person name="Kim K.M."/>
        </authorList>
    </citation>
    <scope>NUCLEOTIDE SEQUENCE [LARGE SCALE GENOMIC DNA]</scope>
    <source>
        <strain evidence="1 3">KCTC 2477</strain>
    </source>
</reference>
<dbReference type="Gene3D" id="3.40.50.300">
    <property type="entry name" value="P-loop containing nucleotide triphosphate hydrolases"/>
    <property type="match status" value="1"/>
</dbReference>